<dbReference type="PANTHER" id="PTHR42693">
    <property type="entry name" value="ARYLSULFATASE FAMILY MEMBER"/>
    <property type="match status" value="1"/>
</dbReference>
<keyword evidence="6" id="KW-0106">Calcium</keyword>
<dbReference type="GO" id="GO:0004065">
    <property type="term" value="F:arylsulfatase activity"/>
    <property type="evidence" value="ECO:0007669"/>
    <property type="project" value="TreeGrafter"/>
</dbReference>
<evidence type="ECO:0000259" key="7">
    <source>
        <dbReference type="Pfam" id="PF00884"/>
    </source>
</evidence>
<organism evidence="8">
    <name type="scientific">marine metagenome</name>
    <dbReference type="NCBI Taxonomy" id="408172"/>
    <lineage>
        <taxon>unclassified sequences</taxon>
        <taxon>metagenomes</taxon>
        <taxon>ecological metagenomes</taxon>
    </lineage>
</organism>
<protein>
    <recommendedName>
        <fullName evidence="7">Sulfatase N-terminal domain-containing protein</fullName>
    </recommendedName>
</protein>
<comment type="similarity">
    <text evidence="2">Belongs to the sulfatase family.</text>
</comment>
<dbReference type="SUPFAM" id="SSF53649">
    <property type="entry name" value="Alkaline phosphatase-like"/>
    <property type="match status" value="1"/>
</dbReference>
<evidence type="ECO:0000256" key="6">
    <source>
        <dbReference type="ARBA" id="ARBA00022837"/>
    </source>
</evidence>
<dbReference type="Pfam" id="PF00884">
    <property type="entry name" value="Sulfatase"/>
    <property type="match status" value="1"/>
</dbReference>
<dbReference type="EMBL" id="UINC01229636">
    <property type="protein sequence ID" value="SVE61427.1"/>
    <property type="molecule type" value="Genomic_DNA"/>
</dbReference>
<dbReference type="Gene3D" id="3.40.720.10">
    <property type="entry name" value="Alkaline Phosphatase, subunit A"/>
    <property type="match status" value="1"/>
</dbReference>
<accession>A0A383EX24</accession>
<gene>
    <name evidence="8" type="ORF">METZ01_LOCUS514281</name>
</gene>
<dbReference type="InterPro" id="IPR050738">
    <property type="entry name" value="Sulfatase"/>
</dbReference>
<feature type="non-terminal residue" evidence="8">
    <location>
        <position position="90"/>
    </location>
</feature>
<comment type="cofactor">
    <cofactor evidence="1">
        <name>Ca(2+)</name>
        <dbReference type="ChEBI" id="CHEBI:29108"/>
    </cofactor>
</comment>
<dbReference type="PANTHER" id="PTHR42693:SF42">
    <property type="entry name" value="ARYLSULFATASE G"/>
    <property type="match status" value="1"/>
</dbReference>
<evidence type="ECO:0000256" key="3">
    <source>
        <dbReference type="ARBA" id="ARBA00022723"/>
    </source>
</evidence>
<evidence type="ECO:0000256" key="5">
    <source>
        <dbReference type="ARBA" id="ARBA00022801"/>
    </source>
</evidence>
<evidence type="ECO:0000256" key="2">
    <source>
        <dbReference type="ARBA" id="ARBA00008779"/>
    </source>
</evidence>
<sequence length="90" mass="9876">MLFFRLSGLLMVALLAVLKAEAASRPPNIIFILADDLGWAELGSYGNQFNETPHLDQLAKEGLRFTQAYASAPVCSPYRAAFLTGQYPAR</sequence>
<evidence type="ECO:0000256" key="4">
    <source>
        <dbReference type="ARBA" id="ARBA00022729"/>
    </source>
</evidence>
<reference evidence="8" key="1">
    <citation type="submission" date="2018-05" db="EMBL/GenBank/DDBJ databases">
        <authorList>
            <person name="Lanie J.A."/>
            <person name="Ng W.-L."/>
            <person name="Kazmierczak K.M."/>
            <person name="Andrzejewski T.M."/>
            <person name="Davidsen T.M."/>
            <person name="Wayne K.J."/>
            <person name="Tettelin H."/>
            <person name="Glass J.I."/>
            <person name="Rusch D."/>
            <person name="Podicherti R."/>
            <person name="Tsui H.-C.T."/>
            <person name="Winkler M.E."/>
        </authorList>
    </citation>
    <scope>NUCLEOTIDE SEQUENCE</scope>
</reference>
<dbReference type="AlphaFoldDB" id="A0A383EX24"/>
<keyword evidence="5" id="KW-0378">Hydrolase</keyword>
<dbReference type="GO" id="GO:0046872">
    <property type="term" value="F:metal ion binding"/>
    <property type="evidence" value="ECO:0007669"/>
    <property type="project" value="UniProtKB-KW"/>
</dbReference>
<keyword evidence="3" id="KW-0479">Metal-binding</keyword>
<evidence type="ECO:0000313" key="8">
    <source>
        <dbReference type="EMBL" id="SVE61427.1"/>
    </source>
</evidence>
<name>A0A383EX24_9ZZZZ</name>
<evidence type="ECO:0000256" key="1">
    <source>
        <dbReference type="ARBA" id="ARBA00001913"/>
    </source>
</evidence>
<dbReference type="InterPro" id="IPR017850">
    <property type="entry name" value="Alkaline_phosphatase_core_sf"/>
</dbReference>
<keyword evidence="4" id="KW-0732">Signal</keyword>
<feature type="domain" description="Sulfatase N-terminal" evidence="7">
    <location>
        <begin position="27"/>
        <end position="90"/>
    </location>
</feature>
<dbReference type="InterPro" id="IPR000917">
    <property type="entry name" value="Sulfatase_N"/>
</dbReference>
<proteinExistence type="inferred from homology"/>